<accession>A0A1B0DPG4</accession>
<evidence type="ECO:0000259" key="5">
    <source>
        <dbReference type="Pfam" id="PF00151"/>
    </source>
</evidence>
<dbReference type="GO" id="GO:0016298">
    <property type="term" value="F:lipase activity"/>
    <property type="evidence" value="ECO:0007669"/>
    <property type="project" value="InterPro"/>
</dbReference>
<dbReference type="InterPro" id="IPR000734">
    <property type="entry name" value="TAG_lipase"/>
</dbReference>
<dbReference type="EnsemblMetazoa" id="PPAI010400-RA">
    <property type="protein sequence ID" value="PPAI010400-PA"/>
    <property type="gene ID" value="PPAI010400"/>
</dbReference>
<dbReference type="InterPro" id="IPR013818">
    <property type="entry name" value="Lipase"/>
</dbReference>
<name>A0A1B0DPG4_PHLPP</name>
<comment type="similarity">
    <text evidence="2 4">Belongs to the AB hydrolase superfamily. Lipase family.</text>
</comment>
<sequence length="313" mass="35486">MFLFPSISLWSILVISLMAQSVESNVNRCVENSALRNSEYASNIFFKYYDSRGNLYRITTIQNHESRFLLRDLHRNQKYAIIVPGWRETCELEWVFDLVRNLISHRGGTILCMDYTIYSAESYFRLVRHFDAIAEVLTRKLCDLELIGLPPAVGFLFGFSYGGQLVSEAGRRVGPGRIKEIDSRFPIPLRRPSLIFFLFLVCDMAGPGFESKTPPNHSLAAENVQCIHTSRDKGIRYSTCHQDWKMGNCGFTQDAAGKPPLGSHGLCPYFYNIAFKYDFFAIPRPTVCASKSSGIAGAYPTGYKMGYLENRKG</sequence>
<evidence type="ECO:0000256" key="4">
    <source>
        <dbReference type="RuleBase" id="RU004262"/>
    </source>
</evidence>
<evidence type="ECO:0000256" key="2">
    <source>
        <dbReference type="ARBA" id="ARBA00010701"/>
    </source>
</evidence>
<dbReference type="GO" id="GO:0017171">
    <property type="term" value="F:serine hydrolase activity"/>
    <property type="evidence" value="ECO:0007669"/>
    <property type="project" value="TreeGrafter"/>
</dbReference>
<keyword evidence="3" id="KW-0964">Secreted</keyword>
<protein>
    <recommendedName>
        <fullName evidence="5">Lipase domain-containing protein</fullName>
    </recommendedName>
</protein>
<feature type="domain" description="Lipase" evidence="5">
    <location>
        <begin position="37"/>
        <end position="182"/>
    </location>
</feature>
<dbReference type="PANTHER" id="PTHR11610:SF104">
    <property type="entry name" value="AGAP010328-PA"/>
    <property type="match status" value="1"/>
</dbReference>
<dbReference type="VEuPathDB" id="VectorBase:PPAI010400"/>
<evidence type="ECO:0000313" key="6">
    <source>
        <dbReference type="EnsemblMetazoa" id="PPAI010400-PA"/>
    </source>
</evidence>
<dbReference type="GO" id="GO:0005615">
    <property type="term" value="C:extracellular space"/>
    <property type="evidence" value="ECO:0007669"/>
    <property type="project" value="TreeGrafter"/>
</dbReference>
<dbReference type="SUPFAM" id="SSF53474">
    <property type="entry name" value="alpha/beta-Hydrolases"/>
    <property type="match status" value="1"/>
</dbReference>
<dbReference type="PANTHER" id="PTHR11610">
    <property type="entry name" value="LIPASE"/>
    <property type="match status" value="1"/>
</dbReference>
<evidence type="ECO:0000256" key="1">
    <source>
        <dbReference type="ARBA" id="ARBA00004613"/>
    </source>
</evidence>
<evidence type="ECO:0000256" key="3">
    <source>
        <dbReference type="ARBA" id="ARBA00022525"/>
    </source>
</evidence>
<dbReference type="Pfam" id="PF00151">
    <property type="entry name" value="Lipase"/>
    <property type="match status" value="1"/>
</dbReference>
<dbReference type="Proteomes" id="UP000092462">
    <property type="component" value="Unassembled WGS sequence"/>
</dbReference>
<organism evidence="6 7">
    <name type="scientific">Phlebotomus papatasi</name>
    <name type="common">Sandfly</name>
    <dbReference type="NCBI Taxonomy" id="29031"/>
    <lineage>
        <taxon>Eukaryota</taxon>
        <taxon>Metazoa</taxon>
        <taxon>Ecdysozoa</taxon>
        <taxon>Arthropoda</taxon>
        <taxon>Hexapoda</taxon>
        <taxon>Insecta</taxon>
        <taxon>Pterygota</taxon>
        <taxon>Neoptera</taxon>
        <taxon>Endopterygota</taxon>
        <taxon>Diptera</taxon>
        <taxon>Nematocera</taxon>
        <taxon>Psychodoidea</taxon>
        <taxon>Psychodidae</taxon>
        <taxon>Phlebotomus</taxon>
        <taxon>Phlebotomus</taxon>
    </lineage>
</organism>
<dbReference type="AlphaFoldDB" id="A0A1B0DPG4"/>
<reference evidence="6" key="1">
    <citation type="submission" date="2022-08" db="UniProtKB">
        <authorList>
            <consortium name="EnsemblMetazoa"/>
        </authorList>
    </citation>
    <scope>IDENTIFICATION</scope>
    <source>
        <strain evidence="6">Israel</strain>
    </source>
</reference>
<dbReference type="GO" id="GO:0016042">
    <property type="term" value="P:lipid catabolic process"/>
    <property type="evidence" value="ECO:0007669"/>
    <property type="project" value="TreeGrafter"/>
</dbReference>
<comment type="subcellular location">
    <subcellularLocation>
        <location evidence="1">Secreted</location>
    </subcellularLocation>
</comment>
<dbReference type="Gene3D" id="3.40.50.1820">
    <property type="entry name" value="alpha/beta hydrolase"/>
    <property type="match status" value="1"/>
</dbReference>
<keyword evidence="7" id="KW-1185">Reference proteome</keyword>
<dbReference type="InterPro" id="IPR029058">
    <property type="entry name" value="AB_hydrolase_fold"/>
</dbReference>
<dbReference type="EMBL" id="AJVK01018256">
    <property type="status" value="NOT_ANNOTATED_CDS"/>
    <property type="molecule type" value="Genomic_DNA"/>
</dbReference>
<dbReference type="VEuPathDB" id="VectorBase:PPAPM1_003113"/>
<evidence type="ECO:0000313" key="7">
    <source>
        <dbReference type="Proteomes" id="UP000092462"/>
    </source>
</evidence>
<proteinExistence type="inferred from homology"/>